<proteinExistence type="inferred from homology"/>
<dbReference type="Gene3D" id="2.30.38.10">
    <property type="entry name" value="Luciferase, Domain 3"/>
    <property type="match status" value="1"/>
</dbReference>
<dbReference type="PROSITE" id="PS50075">
    <property type="entry name" value="CARRIER"/>
    <property type="match status" value="1"/>
</dbReference>
<dbReference type="SUPFAM" id="SSF56801">
    <property type="entry name" value="Acetyl-CoA synthetase-like"/>
    <property type="match status" value="1"/>
</dbReference>
<dbReference type="Pfam" id="PF00550">
    <property type="entry name" value="PP-binding"/>
    <property type="match status" value="1"/>
</dbReference>
<dbReference type="CDD" id="cd05930">
    <property type="entry name" value="A_NRPS"/>
    <property type="match status" value="1"/>
</dbReference>
<reference evidence="5 6" key="1">
    <citation type="submission" date="2020-08" db="EMBL/GenBank/DDBJ databases">
        <title>Sequencing the genomes of 1000 actinobacteria strains.</title>
        <authorList>
            <person name="Klenk H.-P."/>
        </authorList>
    </citation>
    <scope>NUCLEOTIDE SEQUENCE [LARGE SCALE GENOMIC DNA]</scope>
    <source>
        <strain evidence="5 6">DSM 45362</strain>
    </source>
</reference>
<dbReference type="Proteomes" id="UP000587527">
    <property type="component" value="Unassembled WGS sequence"/>
</dbReference>
<dbReference type="FunFam" id="3.40.50.980:FF:000001">
    <property type="entry name" value="Non-ribosomal peptide synthetase"/>
    <property type="match status" value="1"/>
</dbReference>
<keyword evidence="2" id="KW-0596">Phosphopantetheine</keyword>
<dbReference type="InterPro" id="IPR000873">
    <property type="entry name" value="AMP-dep_synth/lig_dom"/>
</dbReference>
<keyword evidence="3" id="KW-0597">Phosphoprotein</keyword>
<dbReference type="InterPro" id="IPR006162">
    <property type="entry name" value="Ppantetheine_attach_site"/>
</dbReference>
<dbReference type="NCBIfam" id="TIGR01733">
    <property type="entry name" value="AA-adenyl-dom"/>
    <property type="match status" value="1"/>
</dbReference>
<evidence type="ECO:0000256" key="3">
    <source>
        <dbReference type="ARBA" id="ARBA00022553"/>
    </source>
</evidence>
<dbReference type="Pfam" id="PF00501">
    <property type="entry name" value="AMP-binding"/>
    <property type="match status" value="1"/>
</dbReference>
<dbReference type="InterPro" id="IPR045851">
    <property type="entry name" value="AMP-bd_C_sf"/>
</dbReference>
<dbReference type="GO" id="GO:0020037">
    <property type="term" value="F:heme binding"/>
    <property type="evidence" value="ECO:0007669"/>
    <property type="project" value="InterPro"/>
</dbReference>
<dbReference type="InterPro" id="IPR009081">
    <property type="entry name" value="PP-bd_ACP"/>
</dbReference>
<dbReference type="Gene3D" id="1.10.630.10">
    <property type="entry name" value="Cytochrome P450"/>
    <property type="match status" value="1"/>
</dbReference>
<dbReference type="GO" id="GO:0004497">
    <property type="term" value="F:monooxygenase activity"/>
    <property type="evidence" value="ECO:0007669"/>
    <property type="project" value="InterPro"/>
</dbReference>
<dbReference type="RefSeq" id="WP_184834012.1">
    <property type="nucleotide sequence ID" value="NZ_JACHMN010000002.1"/>
</dbReference>
<dbReference type="SUPFAM" id="SSF48264">
    <property type="entry name" value="Cytochrome P450"/>
    <property type="match status" value="1"/>
</dbReference>
<gene>
    <name evidence="5" type="ORF">F4553_001612</name>
</gene>
<protein>
    <submittedName>
        <fullName evidence="5">Amino acid adenylation domain-containing protein</fullName>
    </submittedName>
</protein>
<dbReference type="GO" id="GO:0005506">
    <property type="term" value="F:iron ion binding"/>
    <property type="evidence" value="ECO:0007669"/>
    <property type="project" value="InterPro"/>
</dbReference>
<feature type="domain" description="Carrier" evidence="4">
    <location>
        <begin position="928"/>
        <end position="1003"/>
    </location>
</feature>
<dbReference type="PROSITE" id="PS00012">
    <property type="entry name" value="PHOSPHOPANTETHEINE"/>
    <property type="match status" value="1"/>
</dbReference>
<dbReference type="PRINTS" id="PR00359">
    <property type="entry name" value="BP450"/>
</dbReference>
<name>A0A841BMN0_9ACTN</name>
<dbReference type="GO" id="GO:0031177">
    <property type="term" value="F:phosphopantetheine binding"/>
    <property type="evidence" value="ECO:0007669"/>
    <property type="project" value="TreeGrafter"/>
</dbReference>
<dbReference type="AlphaFoldDB" id="A0A841BMN0"/>
<dbReference type="InterPro" id="IPR001128">
    <property type="entry name" value="Cyt_P450"/>
</dbReference>
<evidence type="ECO:0000313" key="5">
    <source>
        <dbReference type="EMBL" id="MBB5868233.1"/>
    </source>
</evidence>
<comment type="caution">
    <text evidence="5">The sequence shown here is derived from an EMBL/GenBank/DDBJ whole genome shotgun (WGS) entry which is preliminary data.</text>
</comment>
<evidence type="ECO:0000313" key="6">
    <source>
        <dbReference type="Proteomes" id="UP000587527"/>
    </source>
</evidence>
<evidence type="ECO:0000256" key="1">
    <source>
        <dbReference type="ARBA" id="ARBA00010617"/>
    </source>
</evidence>
<dbReference type="PANTHER" id="PTHR45527:SF1">
    <property type="entry name" value="FATTY ACID SYNTHASE"/>
    <property type="match status" value="1"/>
</dbReference>
<dbReference type="GO" id="GO:0043041">
    <property type="term" value="P:amino acid activation for nonribosomal peptide biosynthetic process"/>
    <property type="evidence" value="ECO:0007669"/>
    <property type="project" value="TreeGrafter"/>
</dbReference>
<dbReference type="GO" id="GO:0044550">
    <property type="term" value="P:secondary metabolite biosynthetic process"/>
    <property type="evidence" value="ECO:0007669"/>
    <property type="project" value="TreeGrafter"/>
</dbReference>
<dbReference type="GO" id="GO:0005737">
    <property type="term" value="C:cytoplasm"/>
    <property type="evidence" value="ECO:0007669"/>
    <property type="project" value="TreeGrafter"/>
</dbReference>
<dbReference type="Gene3D" id="1.10.1200.10">
    <property type="entry name" value="ACP-like"/>
    <property type="match status" value="1"/>
</dbReference>
<accession>A0A841BMN0</accession>
<dbReference type="InterPro" id="IPR010071">
    <property type="entry name" value="AA_adenyl_dom"/>
</dbReference>
<dbReference type="Pfam" id="PF00067">
    <property type="entry name" value="p450"/>
    <property type="match status" value="1"/>
</dbReference>
<dbReference type="GO" id="GO:0016705">
    <property type="term" value="F:oxidoreductase activity, acting on paired donors, with incorporation or reduction of molecular oxygen"/>
    <property type="evidence" value="ECO:0007669"/>
    <property type="project" value="InterPro"/>
</dbReference>
<dbReference type="InterPro" id="IPR020845">
    <property type="entry name" value="AMP-binding_CS"/>
</dbReference>
<evidence type="ECO:0000259" key="4">
    <source>
        <dbReference type="PROSITE" id="PS50075"/>
    </source>
</evidence>
<organism evidence="5 6">
    <name type="scientific">Allocatelliglobosispora scoriae</name>
    <dbReference type="NCBI Taxonomy" id="643052"/>
    <lineage>
        <taxon>Bacteria</taxon>
        <taxon>Bacillati</taxon>
        <taxon>Actinomycetota</taxon>
        <taxon>Actinomycetes</taxon>
        <taxon>Micromonosporales</taxon>
        <taxon>Micromonosporaceae</taxon>
        <taxon>Allocatelliglobosispora</taxon>
    </lineage>
</organism>
<dbReference type="Gene3D" id="3.30.300.30">
    <property type="match status" value="1"/>
</dbReference>
<keyword evidence="6" id="KW-1185">Reference proteome</keyword>
<dbReference type="PROSITE" id="PS00086">
    <property type="entry name" value="CYTOCHROME_P450"/>
    <property type="match status" value="1"/>
</dbReference>
<dbReference type="SUPFAM" id="SSF47336">
    <property type="entry name" value="ACP-like"/>
    <property type="match status" value="1"/>
</dbReference>
<dbReference type="InterPro" id="IPR036396">
    <property type="entry name" value="Cyt_P450_sf"/>
</dbReference>
<dbReference type="InterPro" id="IPR002397">
    <property type="entry name" value="Cyt_P450_B"/>
</dbReference>
<dbReference type="PROSITE" id="PS00455">
    <property type="entry name" value="AMP_BINDING"/>
    <property type="match status" value="1"/>
</dbReference>
<dbReference type="InterPro" id="IPR025110">
    <property type="entry name" value="AMP-bd_C"/>
</dbReference>
<comment type="similarity">
    <text evidence="1">Belongs to the cytochrome P450 family.</text>
</comment>
<sequence length="1047" mass="112789">MRIPGGLPESTVDYDRQLHGIHRLQRAEFIVDPRRYFAAIAPLGPLFHDQVGGVWVCSGYAESDAILRDHRRFSSARSHTAGARSIGAMLADQLLFTDPPRHDDLRGAVRAQFAASRIRERDQAMREMVDSVLRTLPSTGSLDLVDDFAAKLPSMLIASLLGMPGREADLSRWAEAYETLLGSLSTLPDIRDESVIPVLQEAMAEFRGEAERRAGQGRDDLIGSLVDGLGTEAPALDAIAANCVVLVGGGYQTLTHLVTTGLLLLDQHPAQQRLLRADPELVGGAIDEFMRLDGSSQYVARRATVDVELAGQHIRAGQTVLVLLAAANLDPRTFADPERLDIHRTGSRHLGFGSGRHYCIGAPYAERMARWAILGFLDRYPHYRPATGEGAQVWGHHPNTRCRAHARVVIDPPVAAVSDRPTASVEHQVTMQWNDTAAPLGPAALWHDVFAHRARLAPDDIAVDEAGRGYTYADVDRRANALARVLRGRGVQPESIVGVVMDRSVDFVISVLAVAKAGGAFLLSEIDCPAERLRTMVADAGVALLLTDSRGHAALHADLGTPILVVDTSGAAEEPPVTGATAGTTAYVVFTSGTTGRPKAIAVDHEGAVNLHVGHRRVMRAGPGDRVLQFLSPNFDGCVHDLLLSLLGGATLVVAPSVDLIVGPPLLRQLRDRRVTVVTLTPSVWAALPEDPLPDLRLGAAAGERLSAAVVARWLAPGRRFLNLYGPAEAAVWATWHECVVGEEPPIGRPIPNKRIYVLDEQLRAVPVGAEGEICIGGLGIGRYLGRPDLMEERFRPDPYAPDRRLYRTGDRGRWRQDGSVEYLGRRDRQVKIRGQRVELDEVERVLETAPGVSCCLVAERDGRLVALVVPVGVFDEAAVRAHLAARLHGGMVPAAFSIVDELPRSAAGKAAVDDRPIAVPQPDPRHPVLTRRVVEIFAGCLGVTADQIGRDSDFFTLGGDSLAIAGLLAGLEHASGSAFRDVAQLLACPTPAGIATHLLSVAGANGEGFMATERIPTEKWRELPDRIDPPEVESIAAADPIRVSHT</sequence>
<dbReference type="PANTHER" id="PTHR45527">
    <property type="entry name" value="NONRIBOSOMAL PEPTIDE SYNTHETASE"/>
    <property type="match status" value="1"/>
</dbReference>
<dbReference type="InterPro" id="IPR017972">
    <property type="entry name" value="Cyt_P450_CS"/>
</dbReference>
<dbReference type="Pfam" id="PF13193">
    <property type="entry name" value="AMP-binding_C"/>
    <property type="match status" value="1"/>
</dbReference>
<dbReference type="Gene3D" id="3.40.50.980">
    <property type="match status" value="2"/>
</dbReference>
<evidence type="ECO:0000256" key="2">
    <source>
        <dbReference type="ARBA" id="ARBA00022450"/>
    </source>
</evidence>
<dbReference type="InterPro" id="IPR036736">
    <property type="entry name" value="ACP-like_sf"/>
</dbReference>
<dbReference type="EMBL" id="JACHMN010000002">
    <property type="protein sequence ID" value="MBB5868233.1"/>
    <property type="molecule type" value="Genomic_DNA"/>
</dbReference>